<protein>
    <submittedName>
        <fullName evidence="2">Uncharacterized protein</fullName>
    </submittedName>
</protein>
<evidence type="ECO:0000313" key="2">
    <source>
        <dbReference type="EMBL" id="GLB33167.1"/>
    </source>
</evidence>
<accession>A0A9P3PCW4</accession>
<keyword evidence="3" id="KW-1185">Reference proteome</keyword>
<evidence type="ECO:0000256" key="1">
    <source>
        <dbReference type="SAM" id="MobiDB-lite"/>
    </source>
</evidence>
<dbReference type="Proteomes" id="UP001063166">
    <property type="component" value="Unassembled WGS sequence"/>
</dbReference>
<sequence length="194" mass="22088">MDERGSIGRLQRINADTLKVPHSPIATVPNRTRPDSPHTSDTTGRPLAIISRRASQSIWPAFEVHKQECCSVSNFSTHDNVWTPVESSASHLGRLWTFSLRGGDSLLWSSSRSRGELFRRLRNSERSSINVPRHTKHPNALHLPPCSTPLYETGHDPRIRAFRSHRNAPDEPFCRPYHSSVTDPRSWVRRRVST</sequence>
<evidence type="ECO:0000313" key="3">
    <source>
        <dbReference type="Proteomes" id="UP001063166"/>
    </source>
</evidence>
<reference evidence="2" key="1">
    <citation type="submission" date="2022-07" db="EMBL/GenBank/DDBJ databases">
        <title>The genome of Lyophyllum shimeji provides insight into the initial evolution of ectomycorrhizal fungal genome.</title>
        <authorList>
            <person name="Kobayashi Y."/>
            <person name="Shibata T."/>
            <person name="Hirakawa H."/>
            <person name="Shigenobu S."/>
            <person name="Nishiyama T."/>
            <person name="Yamada A."/>
            <person name="Hasebe M."/>
            <person name="Kawaguchi M."/>
        </authorList>
    </citation>
    <scope>NUCLEOTIDE SEQUENCE</scope>
    <source>
        <strain evidence="2">AT787</strain>
    </source>
</reference>
<dbReference type="AlphaFoldDB" id="A0A9P3PCW4"/>
<name>A0A9P3PCW4_LYOSH</name>
<dbReference type="EMBL" id="BRPK01000001">
    <property type="protein sequence ID" value="GLB33167.1"/>
    <property type="molecule type" value="Genomic_DNA"/>
</dbReference>
<feature type="region of interest" description="Disordered" evidence="1">
    <location>
        <begin position="20"/>
        <end position="46"/>
    </location>
</feature>
<gene>
    <name evidence="2" type="ORF">LshimejAT787_0100520</name>
</gene>
<comment type="caution">
    <text evidence="2">The sequence shown here is derived from an EMBL/GenBank/DDBJ whole genome shotgun (WGS) entry which is preliminary data.</text>
</comment>
<organism evidence="2 3">
    <name type="scientific">Lyophyllum shimeji</name>
    <name type="common">Hon-shimeji</name>
    <name type="synonym">Tricholoma shimeji</name>
    <dbReference type="NCBI Taxonomy" id="47721"/>
    <lineage>
        <taxon>Eukaryota</taxon>
        <taxon>Fungi</taxon>
        <taxon>Dikarya</taxon>
        <taxon>Basidiomycota</taxon>
        <taxon>Agaricomycotina</taxon>
        <taxon>Agaricomycetes</taxon>
        <taxon>Agaricomycetidae</taxon>
        <taxon>Agaricales</taxon>
        <taxon>Tricholomatineae</taxon>
        <taxon>Lyophyllaceae</taxon>
        <taxon>Lyophyllum</taxon>
    </lineage>
</organism>
<proteinExistence type="predicted"/>